<name>A0A2P1JT37_9CAUD</name>
<gene>
    <name evidence="1" type="primary">50</name>
    <name evidence="1" type="ORF">PBI_NESBITT_50</name>
</gene>
<dbReference type="EMBL" id="MH001457">
    <property type="protein sequence ID" value="AVO22307.1"/>
    <property type="molecule type" value="Genomic_DNA"/>
</dbReference>
<organism evidence="1 2">
    <name type="scientific">Streptomyces phage Nesbitt</name>
    <dbReference type="NCBI Taxonomy" id="2108133"/>
    <lineage>
        <taxon>Viruses</taxon>
        <taxon>Duplodnaviria</taxon>
        <taxon>Heunggongvirae</taxon>
        <taxon>Uroviricota</taxon>
        <taxon>Caudoviricetes</taxon>
        <taxon>Abbeymikolonvirus</taxon>
        <taxon>Abbeymikolonvirus abbeymikolon</taxon>
    </lineage>
</organism>
<evidence type="ECO:0000313" key="2">
    <source>
        <dbReference type="Proteomes" id="UP000241032"/>
    </source>
</evidence>
<sequence>MTTRHTDTTEEMTMELTTPKGIRFAAGEAGREAADAYADLMAERMAVPAVDIRKGDHIRPAPDGPWYPVTADAHRSHMRGHVFIRSGQYLFTRPAGAKVVRHHKETSLQVMRDVAAQYPGAELELPEGDGESRVVSLRDEEDYRFRLEVDTDDSGALVTVSDWEPGADDPEVTTTRFATVDEASAFVKETVEALTADGYREVSQ</sequence>
<proteinExistence type="predicted"/>
<accession>A0A2P1JT37</accession>
<reference evidence="2" key="1">
    <citation type="submission" date="2018-02" db="EMBL/GenBank/DDBJ databases">
        <authorList>
            <person name="Cohen D.B."/>
            <person name="Kent A.D."/>
        </authorList>
    </citation>
    <scope>NUCLEOTIDE SEQUENCE [LARGE SCALE GENOMIC DNA]</scope>
</reference>
<protein>
    <submittedName>
        <fullName evidence="1">Uncharacterized protein</fullName>
    </submittedName>
</protein>
<dbReference type="Proteomes" id="UP000241032">
    <property type="component" value="Genome"/>
</dbReference>
<evidence type="ECO:0000313" key="1">
    <source>
        <dbReference type="EMBL" id="AVO22307.1"/>
    </source>
</evidence>